<feature type="transmembrane region" description="Helical" evidence="2">
    <location>
        <begin position="235"/>
        <end position="258"/>
    </location>
</feature>
<dbReference type="Proteomes" id="UP000318704">
    <property type="component" value="Chromosome"/>
</dbReference>
<proteinExistence type="predicted"/>
<organism evidence="4 5">
    <name type="scientific">Gimesia aquarii</name>
    <dbReference type="NCBI Taxonomy" id="2527964"/>
    <lineage>
        <taxon>Bacteria</taxon>
        <taxon>Pseudomonadati</taxon>
        <taxon>Planctomycetota</taxon>
        <taxon>Planctomycetia</taxon>
        <taxon>Planctomycetales</taxon>
        <taxon>Planctomycetaceae</taxon>
        <taxon>Gimesia</taxon>
    </lineage>
</organism>
<keyword evidence="2" id="KW-0812">Transmembrane</keyword>
<evidence type="ECO:0000313" key="4">
    <source>
        <dbReference type="EMBL" id="QDT99283.1"/>
    </source>
</evidence>
<dbReference type="EMBL" id="CP037920">
    <property type="protein sequence ID" value="QDT99283.1"/>
    <property type="molecule type" value="Genomic_DNA"/>
</dbReference>
<dbReference type="InterPro" id="IPR025509">
    <property type="entry name" value="DUF4396"/>
</dbReference>
<keyword evidence="2" id="KW-1133">Transmembrane helix</keyword>
<sequence>MLTTIATVSLVLAVLCAFWLLIDVIRHPQHMAIMNVVWPLTALYAGPLALLIYYWFGRMSVHDSMHEGHGMHDQQSMHQDHSMHGEHDMHGAQHADEMPSMGGHTMSSMPEKPFWQSVVVGSTHCGSGCTVGDIIAEGGMHFLVPTVISLTGVSLVFTAWGIDYLLALLFGVAFQYFSIVPMRHLAFREGLVTAFKVDFLSLTFWQIGMYGWMGICLFVIFGIESIEMAKTNPVFWFMMQIAMLCGFLTTFPMNWWLIRAGIKEKM</sequence>
<feature type="compositionally biased region" description="Basic and acidic residues" evidence="1">
    <location>
        <begin position="78"/>
        <end position="90"/>
    </location>
</feature>
<dbReference type="AlphaFoldDB" id="A0A517W1Y7"/>
<name>A0A517W1Y7_9PLAN</name>
<feature type="region of interest" description="Disordered" evidence="1">
    <location>
        <begin position="68"/>
        <end position="90"/>
    </location>
</feature>
<feature type="transmembrane region" description="Helical" evidence="2">
    <location>
        <begin position="36"/>
        <end position="56"/>
    </location>
</feature>
<protein>
    <recommendedName>
        <fullName evidence="3">DUF4396 domain-containing protein</fullName>
    </recommendedName>
</protein>
<reference evidence="4 5" key="1">
    <citation type="submission" date="2019-03" db="EMBL/GenBank/DDBJ databases">
        <title>Deep-cultivation of Planctomycetes and their phenomic and genomic characterization uncovers novel biology.</title>
        <authorList>
            <person name="Wiegand S."/>
            <person name="Jogler M."/>
            <person name="Boedeker C."/>
            <person name="Pinto D."/>
            <person name="Vollmers J."/>
            <person name="Rivas-Marin E."/>
            <person name="Kohn T."/>
            <person name="Peeters S.H."/>
            <person name="Heuer A."/>
            <person name="Rast P."/>
            <person name="Oberbeckmann S."/>
            <person name="Bunk B."/>
            <person name="Jeske O."/>
            <person name="Meyerdierks A."/>
            <person name="Storesund J.E."/>
            <person name="Kallscheuer N."/>
            <person name="Luecker S."/>
            <person name="Lage O.M."/>
            <person name="Pohl T."/>
            <person name="Merkel B.J."/>
            <person name="Hornburger P."/>
            <person name="Mueller R.-W."/>
            <person name="Bruemmer F."/>
            <person name="Labrenz M."/>
            <person name="Spormann A.M."/>
            <person name="Op den Camp H."/>
            <person name="Overmann J."/>
            <person name="Amann R."/>
            <person name="Jetten M.S.M."/>
            <person name="Mascher T."/>
            <person name="Medema M.H."/>
            <person name="Devos D.P."/>
            <person name="Kaster A.-K."/>
            <person name="Ovreas L."/>
            <person name="Rohde M."/>
            <person name="Galperin M.Y."/>
            <person name="Jogler C."/>
        </authorList>
    </citation>
    <scope>NUCLEOTIDE SEQUENCE [LARGE SCALE GENOMIC DNA]</scope>
    <source>
        <strain evidence="4 5">V144</strain>
    </source>
</reference>
<evidence type="ECO:0000256" key="2">
    <source>
        <dbReference type="SAM" id="Phobius"/>
    </source>
</evidence>
<accession>A0A517W1Y7</accession>
<gene>
    <name evidence="4" type="ORF">V144x_47940</name>
</gene>
<evidence type="ECO:0000256" key="1">
    <source>
        <dbReference type="SAM" id="MobiDB-lite"/>
    </source>
</evidence>
<dbReference type="Pfam" id="PF14342">
    <property type="entry name" value="DUF4396"/>
    <property type="match status" value="1"/>
</dbReference>
<dbReference type="RefSeq" id="WP_144988643.1">
    <property type="nucleotide sequence ID" value="NZ_CP037920.1"/>
</dbReference>
<dbReference type="KEGG" id="gaw:V144x_47940"/>
<evidence type="ECO:0000259" key="3">
    <source>
        <dbReference type="Pfam" id="PF14342"/>
    </source>
</evidence>
<keyword evidence="2" id="KW-0472">Membrane</keyword>
<evidence type="ECO:0000313" key="5">
    <source>
        <dbReference type="Proteomes" id="UP000318704"/>
    </source>
</evidence>
<feature type="transmembrane region" description="Helical" evidence="2">
    <location>
        <begin position="199"/>
        <end position="223"/>
    </location>
</feature>
<feature type="domain" description="DUF4396" evidence="3">
    <location>
        <begin position="115"/>
        <end position="263"/>
    </location>
</feature>